<dbReference type="PANTHER" id="PTHR38731:SF1">
    <property type="entry name" value="FECR PROTEIN DOMAIN-CONTAINING PROTEIN"/>
    <property type="match status" value="1"/>
</dbReference>
<dbReference type="PANTHER" id="PTHR38731">
    <property type="entry name" value="LIPL45-RELATED LIPOPROTEIN-RELATED"/>
    <property type="match status" value="1"/>
</dbReference>
<feature type="domain" description="FecR protein" evidence="1">
    <location>
        <begin position="56"/>
        <end position="133"/>
    </location>
</feature>
<feature type="non-terminal residue" evidence="2">
    <location>
        <position position="147"/>
    </location>
</feature>
<protein>
    <recommendedName>
        <fullName evidence="1">FecR protein domain-containing protein</fullName>
    </recommendedName>
</protein>
<sequence length="147" mass="16063">MRSSISVFFIIIFLASSSLAAADDSLITYFDGDVIIRRNGNSFEADFGLPVFQGDILETGRDSLLIIQLNSRGALKLKENTILILETAGKDTSIILSRGSVFSKVTRLVNGSFSVRTLSMVAGVRGTEFFVAYGRTVETEPDIWLCV</sequence>
<dbReference type="Pfam" id="PF04773">
    <property type="entry name" value="FecR"/>
    <property type="match status" value="1"/>
</dbReference>
<proteinExistence type="predicted"/>
<organism evidence="2">
    <name type="scientific">marine sediment metagenome</name>
    <dbReference type="NCBI Taxonomy" id="412755"/>
    <lineage>
        <taxon>unclassified sequences</taxon>
        <taxon>metagenomes</taxon>
        <taxon>ecological metagenomes</taxon>
    </lineage>
</organism>
<gene>
    <name evidence="2" type="ORF">LCGC14_2905580</name>
</gene>
<dbReference type="InterPro" id="IPR006860">
    <property type="entry name" value="FecR"/>
</dbReference>
<evidence type="ECO:0000259" key="1">
    <source>
        <dbReference type="Pfam" id="PF04773"/>
    </source>
</evidence>
<dbReference type="Gene3D" id="2.60.120.1440">
    <property type="match status" value="1"/>
</dbReference>
<dbReference type="AlphaFoldDB" id="A0A0F9AJA9"/>
<reference evidence="2" key="1">
    <citation type="journal article" date="2015" name="Nature">
        <title>Complex archaea that bridge the gap between prokaryotes and eukaryotes.</title>
        <authorList>
            <person name="Spang A."/>
            <person name="Saw J.H."/>
            <person name="Jorgensen S.L."/>
            <person name="Zaremba-Niedzwiedzka K."/>
            <person name="Martijn J."/>
            <person name="Lind A.E."/>
            <person name="van Eijk R."/>
            <person name="Schleper C."/>
            <person name="Guy L."/>
            <person name="Ettema T.J."/>
        </authorList>
    </citation>
    <scope>NUCLEOTIDE SEQUENCE</scope>
</reference>
<dbReference type="EMBL" id="LAZR01057334">
    <property type="protein sequence ID" value="KKK72266.1"/>
    <property type="molecule type" value="Genomic_DNA"/>
</dbReference>
<evidence type="ECO:0000313" key="2">
    <source>
        <dbReference type="EMBL" id="KKK72266.1"/>
    </source>
</evidence>
<comment type="caution">
    <text evidence="2">The sequence shown here is derived from an EMBL/GenBank/DDBJ whole genome shotgun (WGS) entry which is preliminary data.</text>
</comment>
<name>A0A0F9AJA9_9ZZZZ</name>
<accession>A0A0F9AJA9</accession>